<dbReference type="PANTHER" id="PTHR42977:SF3">
    <property type="entry name" value="AB HYDROLASE-1 DOMAIN-CONTAINING PROTEIN"/>
    <property type="match status" value="1"/>
</dbReference>
<evidence type="ECO:0000313" key="3">
    <source>
        <dbReference type="EMBL" id="EHB53444.1"/>
    </source>
</evidence>
<dbReference type="Gene3D" id="3.40.50.1820">
    <property type="entry name" value="alpha/beta hydrolase"/>
    <property type="match status" value="1"/>
</dbReference>
<accession>A0ABF7PI06</accession>
<protein>
    <submittedName>
        <fullName evidence="3">Haloalkane dehalogenase</fullName>
        <ecNumber evidence="3">3.8.1.5</ecNumber>
    </submittedName>
</protein>
<evidence type="ECO:0000256" key="1">
    <source>
        <dbReference type="ARBA" id="ARBA00022801"/>
    </source>
</evidence>
<evidence type="ECO:0000259" key="2">
    <source>
        <dbReference type="Pfam" id="PF00561"/>
    </source>
</evidence>
<dbReference type="InterPro" id="IPR000073">
    <property type="entry name" value="AB_hydrolase_1"/>
</dbReference>
<gene>
    <name evidence="3" type="ORF">MycrhDRAFT_3907</name>
</gene>
<dbReference type="PRINTS" id="PR00111">
    <property type="entry name" value="ABHYDROLASE"/>
</dbReference>
<dbReference type="SUPFAM" id="SSF53474">
    <property type="entry name" value="alpha/beta-Hydrolases"/>
    <property type="match status" value="1"/>
</dbReference>
<sequence length="305" mass="33237">MDVLRTPDERFTALPDFPFAPRYVEVDSGDGGTLRMHYLDEGRSDGEVVLLLHGEPSWSYLYRWMIPVLVEAGLRAVAIDLVGFGRSDKPTSRDDYTYQAHVDWMWAAIEEIGLADVTLVCQDWGGLIGLRLVGEHPDRFARVVAANTMLPTGDHHPGEAFLAWQKFSQEVPLFPAGQIVNGGSLSTLSAETIAAYDAPFPDASYQAGARQFPMLVPISPDDPATPANRKAWAALGRFEKPFLSAFSDSDPITGAAEPVLRGHVPGARGQSHVTIAGAGHFLQEDKGRELAEAVVTFVRANPRAE</sequence>
<reference evidence="3" key="1">
    <citation type="submission" date="2011-09" db="EMBL/GenBank/DDBJ databases">
        <title>The draft genome of Mycobacterium rhodesiae JS60.</title>
        <authorList>
            <consortium name="US DOE Joint Genome Institute (JGI-PGF)"/>
            <person name="Lucas S."/>
            <person name="Han J."/>
            <person name="Lapidus A."/>
            <person name="Cheng J.-F."/>
            <person name="Goodwin L."/>
            <person name="Pitluck S."/>
            <person name="Peters L."/>
            <person name="Land M.L."/>
            <person name="Hauser L."/>
            <person name="Mattes T."/>
            <person name="Holmes A."/>
            <person name="Rutledge P."/>
            <person name="Paulsen I."/>
            <person name="Coleman N."/>
            <person name="Woyke T.J."/>
        </authorList>
    </citation>
    <scope>NUCLEOTIDE SEQUENCE</scope>
    <source>
        <strain evidence="3">JS60</strain>
    </source>
</reference>
<dbReference type="EMBL" id="AGIQ01000003">
    <property type="protein sequence ID" value="EHB53444.1"/>
    <property type="molecule type" value="Genomic_DNA"/>
</dbReference>
<comment type="caution">
    <text evidence="3">The sequence shown here is derived from an EMBL/GenBank/DDBJ whole genome shotgun (WGS) entry which is preliminary data.</text>
</comment>
<organism evidence="3">
    <name type="scientific">Mycolicibacterium rhodesiae JS60</name>
    <dbReference type="NCBI Taxonomy" id="931627"/>
    <lineage>
        <taxon>Bacteria</taxon>
        <taxon>Bacillati</taxon>
        <taxon>Actinomycetota</taxon>
        <taxon>Actinomycetes</taxon>
        <taxon>Mycobacteriales</taxon>
        <taxon>Mycobacteriaceae</taxon>
        <taxon>Mycolicibacterium</taxon>
    </lineage>
</organism>
<dbReference type="InterPro" id="IPR029058">
    <property type="entry name" value="AB_hydrolase_fold"/>
</dbReference>
<dbReference type="AlphaFoldDB" id="A0ABF7PI06"/>
<dbReference type="Pfam" id="PF00561">
    <property type="entry name" value="Abhydrolase_1"/>
    <property type="match status" value="1"/>
</dbReference>
<keyword evidence="1 3" id="KW-0378">Hydrolase</keyword>
<proteinExistence type="predicted"/>
<dbReference type="EC" id="3.8.1.5" evidence="3"/>
<dbReference type="GO" id="GO:0018786">
    <property type="term" value="F:haloalkane dehalogenase activity"/>
    <property type="evidence" value="ECO:0007669"/>
    <property type="project" value="UniProtKB-EC"/>
</dbReference>
<dbReference type="PRINTS" id="PR00412">
    <property type="entry name" value="EPOXHYDRLASE"/>
</dbReference>
<dbReference type="InterPro" id="IPR051340">
    <property type="entry name" value="Haloalkane_dehalogenase"/>
</dbReference>
<dbReference type="PANTHER" id="PTHR42977">
    <property type="entry name" value="HYDROLASE-RELATED"/>
    <property type="match status" value="1"/>
</dbReference>
<name>A0ABF7PI06_MYCRH</name>
<dbReference type="NCBIfam" id="NF002043">
    <property type="entry name" value="PRK00870.1"/>
    <property type="match status" value="1"/>
</dbReference>
<dbReference type="InterPro" id="IPR000639">
    <property type="entry name" value="Epox_hydrolase-like"/>
</dbReference>
<feature type="domain" description="AB hydrolase-1" evidence="2">
    <location>
        <begin position="48"/>
        <end position="286"/>
    </location>
</feature>